<dbReference type="AlphaFoldDB" id="A0A1V9G4B0"/>
<proteinExistence type="predicted"/>
<comment type="caution">
    <text evidence="2">The sequence shown here is derived from an EMBL/GenBank/DDBJ whole genome shotgun (WGS) entry which is preliminary data.</text>
</comment>
<accession>A0A1V9G4B0</accession>
<keyword evidence="1" id="KW-1133">Transmembrane helix</keyword>
<dbReference type="OrthoDB" id="1039148at2"/>
<organism evidence="2 3">
    <name type="scientific">Niastella vici</name>
    <dbReference type="NCBI Taxonomy" id="1703345"/>
    <lineage>
        <taxon>Bacteria</taxon>
        <taxon>Pseudomonadati</taxon>
        <taxon>Bacteroidota</taxon>
        <taxon>Chitinophagia</taxon>
        <taxon>Chitinophagales</taxon>
        <taxon>Chitinophagaceae</taxon>
        <taxon>Niastella</taxon>
    </lineage>
</organism>
<evidence type="ECO:0000313" key="3">
    <source>
        <dbReference type="Proteomes" id="UP000192796"/>
    </source>
</evidence>
<protein>
    <submittedName>
        <fullName evidence="2">Conjugative transposon TraK protein</fullName>
    </submittedName>
</protein>
<evidence type="ECO:0000313" key="2">
    <source>
        <dbReference type="EMBL" id="OQP65479.1"/>
    </source>
</evidence>
<keyword evidence="3" id="KW-1185">Reference proteome</keyword>
<dbReference type="Proteomes" id="UP000192796">
    <property type="component" value="Unassembled WGS sequence"/>
</dbReference>
<reference evidence="2 3" key="1">
    <citation type="submission" date="2016-03" db="EMBL/GenBank/DDBJ databases">
        <title>Niastella vici sp. nov., isolated from farmland soil.</title>
        <authorList>
            <person name="Chen L."/>
            <person name="Wang D."/>
            <person name="Yang S."/>
            <person name="Wang G."/>
        </authorList>
    </citation>
    <scope>NUCLEOTIDE SEQUENCE [LARGE SCALE GENOMIC DNA]</scope>
    <source>
        <strain evidence="2 3">DJ57</strain>
    </source>
</reference>
<name>A0A1V9G4B0_9BACT</name>
<evidence type="ECO:0000256" key="1">
    <source>
        <dbReference type="SAM" id="Phobius"/>
    </source>
</evidence>
<sequence length="206" mass="24044">MFKQLKNIDSAFKHIRIFSIAFLLSNCVICCYVLYILYKDNQANRNRIYLLANDKLLDAIAVDRSTKLGVEVRDHVKMFHFYFYSLEPDDAVITRNITKALYLADSKAKSEYENLKEKGYYSAMISANTSQQVEEPDSIVVNINQSPWYFRYYGKLKIVRPTTIATRSLISEGYLRVTDVSDNNPHGFLIERWNVLENKDLTIEKR</sequence>
<dbReference type="NCBIfam" id="TIGR03781">
    <property type="entry name" value="Bac_Flav_CT_K"/>
    <property type="match status" value="1"/>
</dbReference>
<dbReference type="EMBL" id="LVYD01000024">
    <property type="protein sequence ID" value="OQP65479.1"/>
    <property type="molecule type" value="Genomic_DNA"/>
</dbReference>
<keyword evidence="1" id="KW-0472">Membrane</keyword>
<keyword evidence="1" id="KW-0812">Transmembrane</keyword>
<feature type="transmembrane region" description="Helical" evidence="1">
    <location>
        <begin position="15"/>
        <end position="38"/>
    </location>
</feature>
<gene>
    <name evidence="2" type="ORF">A3860_17600</name>
</gene>
<dbReference type="STRING" id="1703345.A3860_17600"/>
<dbReference type="RefSeq" id="WP_081146347.1">
    <property type="nucleotide sequence ID" value="NZ_LVYD01000024.1"/>
</dbReference>
<dbReference type="InterPro" id="IPR022276">
    <property type="entry name" value="Conjug_transposon_TraK"/>
</dbReference>